<dbReference type="PROSITE" id="PS00894">
    <property type="entry name" value="HTH_DEOR_1"/>
    <property type="match status" value="1"/>
</dbReference>
<accession>A0AAU8ENW0</accession>
<dbReference type="InterPro" id="IPR036388">
    <property type="entry name" value="WH-like_DNA-bd_sf"/>
</dbReference>
<protein>
    <submittedName>
        <fullName evidence="6">DeoR/GlpR family DNA-binding transcription regulator</fullName>
    </submittedName>
</protein>
<dbReference type="InterPro" id="IPR018356">
    <property type="entry name" value="Tscrpt_reg_HTH_DeoR_CS"/>
</dbReference>
<dbReference type="SMART" id="SM00420">
    <property type="entry name" value="HTH_DEOR"/>
    <property type="match status" value="1"/>
</dbReference>
<name>A0AAU8ENW0_9MICC</name>
<dbReference type="InterPro" id="IPR037171">
    <property type="entry name" value="NagB/RpiA_transferase-like"/>
</dbReference>
<dbReference type="Gene3D" id="1.10.10.10">
    <property type="entry name" value="Winged helix-like DNA-binding domain superfamily/Winged helix DNA-binding domain"/>
    <property type="match status" value="1"/>
</dbReference>
<dbReference type="EMBL" id="CP159279">
    <property type="protein sequence ID" value="XCH11182.1"/>
    <property type="molecule type" value="Genomic_DNA"/>
</dbReference>
<dbReference type="Gene3D" id="3.40.50.1360">
    <property type="match status" value="1"/>
</dbReference>
<organism evidence="6">
    <name type="scientific">Arthrobacter sp. K5</name>
    <dbReference type="NCBI Taxonomy" id="2839623"/>
    <lineage>
        <taxon>Bacteria</taxon>
        <taxon>Bacillati</taxon>
        <taxon>Actinomycetota</taxon>
        <taxon>Actinomycetes</taxon>
        <taxon>Micrococcales</taxon>
        <taxon>Micrococcaceae</taxon>
        <taxon>Arthrobacter</taxon>
    </lineage>
</organism>
<evidence type="ECO:0000256" key="3">
    <source>
        <dbReference type="ARBA" id="ARBA00023163"/>
    </source>
</evidence>
<dbReference type="InterPro" id="IPR014036">
    <property type="entry name" value="DeoR-like_C"/>
</dbReference>
<dbReference type="PROSITE" id="PS51000">
    <property type="entry name" value="HTH_DEOR_2"/>
    <property type="match status" value="1"/>
</dbReference>
<evidence type="ECO:0000256" key="2">
    <source>
        <dbReference type="ARBA" id="ARBA00023125"/>
    </source>
</evidence>
<keyword evidence="3" id="KW-0804">Transcription</keyword>
<dbReference type="PRINTS" id="PR00037">
    <property type="entry name" value="HTHLACR"/>
</dbReference>
<dbReference type="AlphaFoldDB" id="A0AAU8ENW0"/>
<keyword evidence="2 6" id="KW-0238">DNA-binding</keyword>
<dbReference type="InterPro" id="IPR001034">
    <property type="entry name" value="DeoR_HTH"/>
</dbReference>
<dbReference type="SUPFAM" id="SSF100950">
    <property type="entry name" value="NagB/RpiA/CoA transferase-like"/>
    <property type="match status" value="1"/>
</dbReference>
<evidence type="ECO:0000259" key="5">
    <source>
        <dbReference type="PROSITE" id="PS51000"/>
    </source>
</evidence>
<dbReference type="PANTHER" id="PTHR30363:SF44">
    <property type="entry name" value="AGA OPERON TRANSCRIPTIONAL REPRESSOR-RELATED"/>
    <property type="match status" value="1"/>
</dbReference>
<dbReference type="GO" id="GO:0003700">
    <property type="term" value="F:DNA-binding transcription factor activity"/>
    <property type="evidence" value="ECO:0007669"/>
    <property type="project" value="InterPro"/>
</dbReference>
<sequence>MLATQRQHLILQELDAEGTVRVAALADLLRVSEMTVRRDIDALDAEGLLLRVHGGATRPAAFSAVEPGFGAKSAREADAKRAIAAEALMLLRPGMTLLVSGGTTTHELARLLPRDLGLTVATNSLMAASALAAAGDGGIRTVVLGGQRTPSEALVGPVTVHALDNLHADLCFMGVHGFDPTAGITSPNLLESEVNAAMIAASDQLAVLADATKYGTVGLAGIAPLSAVGTLITDDRISTGPAGTAAEELLRQSVGELRLAHIPPASQPGSSSGRSHGWEPPEVLPSWDHDPLPDRPTSLPDGQTPATAFKGNDA</sequence>
<dbReference type="SMART" id="SM01134">
    <property type="entry name" value="DeoRC"/>
    <property type="match status" value="1"/>
</dbReference>
<dbReference type="InterPro" id="IPR050313">
    <property type="entry name" value="Carb_Metab_HTH_regulators"/>
</dbReference>
<reference evidence="6" key="1">
    <citation type="submission" date="2024-06" db="EMBL/GenBank/DDBJ databases">
        <title>Biodegradation of dimethachlon by Arthrobacter sp. K5: mechanistic insights and ecological implications.</title>
        <authorList>
            <person name="Hu S."/>
            <person name="Lu P."/>
        </authorList>
    </citation>
    <scope>NUCLEOTIDE SEQUENCE</scope>
    <source>
        <strain evidence="6">K5</strain>
    </source>
</reference>
<proteinExistence type="predicted"/>
<dbReference type="InterPro" id="IPR036390">
    <property type="entry name" value="WH_DNA-bd_sf"/>
</dbReference>
<keyword evidence="1" id="KW-0805">Transcription regulation</keyword>
<feature type="domain" description="HTH deoR-type" evidence="5">
    <location>
        <begin position="3"/>
        <end position="58"/>
    </location>
</feature>
<evidence type="ECO:0000256" key="1">
    <source>
        <dbReference type="ARBA" id="ARBA00023015"/>
    </source>
</evidence>
<dbReference type="Pfam" id="PF00455">
    <property type="entry name" value="DeoRC"/>
    <property type="match status" value="1"/>
</dbReference>
<dbReference type="PANTHER" id="PTHR30363">
    <property type="entry name" value="HTH-TYPE TRANSCRIPTIONAL REGULATOR SRLR-RELATED"/>
    <property type="match status" value="1"/>
</dbReference>
<feature type="region of interest" description="Disordered" evidence="4">
    <location>
        <begin position="262"/>
        <end position="314"/>
    </location>
</feature>
<dbReference type="RefSeq" id="WP_353711613.1">
    <property type="nucleotide sequence ID" value="NZ_CP159279.1"/>
</dbReference>
<evidence type="ECO:0000313" key="6">
    <source>
        <dbReference type="EMBL" id="XCH11182.1"/>
    </source>
</evidence>
<evidence type="ECO:0000256" key="4">
    <source>
        <dbReference type="SAM" id="MobiDB-lite"/>
    </source>
</evidence>
<dbReference type="Pfam" id="PF08220">
    <property type="entry name" value="HTH_DeoR"/>
    <property type="match status" value="1"/>
</dbReference>
<dbReference type="SUPFAM" id="SSF46785">
    <property type="entry name" value="Winged helix' DNA-binding domain"/>
    <property type="match status" value="1"/>
</dbReference>
<gene>
    <name evidence="6" type="ORF">ABRP34_20695</name>
</gene>
<dbReference type="GO" id="GO:0003677">
    <property type="term" value="F:DNA binding"/>
    <property type="evidence" value="ECO:0007669"/>
    <property type="project" value="UniProtKB-KW"/>
</dbReference>